<accession>A0A921G3P0</accession>
<sequence length="347" mass="39724">MKKVLRVGMAVFAWVVVTVTYWSLAYLGTSLIHMKWNLHTSDFSKGLITLFAMISLFILTSWIFSRFASPRRMDFFTMMIDALRRISKGDFNVKLTNQFKHKKDHPFGKIVESINQMAVELNQIEQMRQEFISNVSHEIQSPLASINGFSTVLKQSDLTLKEREHYLEIIETESRRLANLSDNLLKLTSIESQHHPFEPVAYRLDKQIREIILSCEPQWVDKSLELDISLDEVEITADEELMSQVWINLIINSIKFTPSGDSLNIALYRRGSEAVVTIADTGMGIAEEDQEHIFERFYKVDKSRNRTLGGSGLGLSITKKIIDMHDGSIEVQSKLNEGTMFTVTLPV</sequence>
<reference evidence="15" key="1">
    <citation type="journal article" date="2021" name="PeerJ">
        <title>Extensive microbial diversity within the chicken gut microbiome revealed by metagenomics and culture.</title>
        <authorList>
            <person name="Gilroy R."/>
            <person name="Ravi A."/>
            <person name="Getino M."/>
            <person name="Pursley I."/>
            <person name="Horton D.L."/>
            <person name="Alikhan N.F."/>
            <person name="Baker D."/>
            <person name="Gharbi K."/>
            <person name="Hall N."/>
            <person name="Watson M."/>
            <person name="Adriaenssens E.M."/>
            <person name="Foster-Nyarko E."/>
            <person name="Jarju S."/>
            <person name="Secka A."/>
            <person name="Antonio M."/>
            <person name="Oren A."/>
            <person name="Chaudhuri R.R."/>
            <person name="La Ragione R."/>
            <person name="Hildebrand F."/>
            <person name="Pallen M.J."/>
        </authorList>
    </citation>
    <scope>NUCLEOTIDE SEQUENCE</scope>
    <source>
        <strain evidence="15">CHK171-7178</strain>
    </source>
</reference>
<feature type="transmembrane region" description="Helical" evidence="12">
    <location>
        <begin position="47"/>
        <end position="69"/>
    </location>
</feature>
<dbReference type="Proteomes" id="UP000698173">
    <property type="component" value="Unassembled WGS sequence"/>
</dbReference>
<keyword evidence="11 12" id="KW-0472">Membrane</keyword>
<feature type="transmembrane region" description="Helical" evidence="12">
    <location>
        <begin position="7"/>
        <end position="27"/>
    </location>
</feature>
<evidence type="ECO:0000256" key="8">
    <source>
        <dbReference type="ARBA" id="ARBA00022777"/>
    </source>
</evidence>
<dbReference type="PROSITE" id="PS50885">
    <property type="entry name" value="HAMP"/>
    <property type="match status" value="1"/>
</dbReference>
<keyword evidence="6" id="KW-0808">Transferase</keyword>
<dbReference type="InterPro" id="IPR036890">
    <property type="entry name" value="HATPase_C_sf"/>
</dbReference>
<evidence type="ECO:0000256" key="7">
    <source>
        <dbReference type="ARBA" id="ARBA00022741"/>
    </source>
</evidence>
<dbReference type="InterPro" id="IPR003594">
    <property type="entry name" value="HATPase_dom"/>
</dbReference>
<dbReference type="FunFam" id="1.10.287.130:FF:000001">
    <property type="entry name" value="Two-component sensor histidine kinase"/>
    <property type="match status" value="1"/>
</dbReference>
<dbReference type="SUPFAM" id="SSF55874">
    <property type="entry name" value="ATPase domain of HSP90 chaperone/DNA topoisomerase II/histidine kinase"/>
    <property type="match status" value="1"/>
</dbReference>
<dbReference type="SMART" id="SM00387">
    <property type="entry name" value="HATPase_c"/>
    <property type="match status" value="1"/>
</dbReference>
<keyword evidence="7" id="KW-0547">Nucleotide-binding</keyword>
<evidence type="ECO:0000256" key="5">
    <source>
        <dbReference type="ARBA" id="ARBA00022553"/>
    </source>
</evidence>
<feature type="domain" description="HAMP" evidence="14">
    <location>
        <begin position="79"/>
        <end position="126"/>
    </location>
</feature>
<dbReference type="CDD" id="cd00082">
    <property type="entry name" value="HisKA"/>
    <property type="match status" value="1"/>
</dbReference>
<organism evidence="15 16">
    <name type="scientific">Sporosarcina psychrophila</name>
    <name type="common">Bacillus psychrophilus</name>
    <dbReference type="NCBI Taxonomy" id="1476"/>
    <lineage>
        <taxon>Bacteria</taxon>
        <taxon>Bacillati</taxon>
        <taxon>Bacillota</taxon>
        <taxon>Bacilli</taxon>
        <taxon>Bacillales</taxon>
        <taxon>Caryophanaceae</taxon>
        <taxon>Sporosarcina</taxon>
    </lineage>
</organism>
<dbReference type="Pfam" id="PF00512">
    <property type="entry name" value="HisKA"/>
    <property type="match status" value="1"/>
</dbReference>
<dbReference type="PANTHER" id="PTHR43711:SF1">
    <property type="entry name" value="HISTIDINE KINASE 1"/>
    <property type="match status" value="1"/>
</dbReference>
<keyword evidence="10" id="KW-0902">Two-component regulatory system</keyword>
<evidence type="ECO:0000256" key="12">
    <source>
        <dbReference type="SAM" id="Phobius"/>
    </source>
</evidence>
<dbReference type="SMART" id="SM00388">
    <property type="entry name" value="HisKA"/>
    <property type="match status" value="1"/>
</dbReference>
<evidence type="ECO:0000256" key="3">
    <source>
        <dbReference type="ARBA" id="ARBA00012438"/>
    </source>
</evidence>
<dbReference type="InterPro" id="IPR003660">
    <property type="entry name" value="HAMP_dom"/>
</dbReference>
<dbReference type="InterPro" id="IPR036097">
    <property type="entry name" value="HisK_dim/P_sf"/>
</dbReference>
<dbReference type="Gene3D" id="3.30.565.10">
    <property type="entry name" value="Histidine kinase-like ATPase, C-terminal domain"/>
    <property type="match status" value="1"/>
</dbReference>
<feature type="domain" description="Histidine kinase" evidence="13">
    <location>
        <begin position="134"/>
        <end position="347"/>
    </location>
</feature>
<comment type="caution">
    <text evidence="15">The sequence shown here is derived from an EMBL/GenBank/DDBJ whole genome shotgun (WGS) entry which is preliminary data.</text>
</comment>
<evidence type="ECO:0000256" key="2">
    <source>
        <dbReference type="ARBA" id="ARBA00004651"/>
    </source>
</evidence>
<dbReference type="InterPro" id="IPR050736">
    <property type="entry name" value="Sensor_HK_Regulatory"/>
</dbReference>
<dbReference type="CDD" id="cd06225">
    <property type="entry name" value="HAMP"/>
    <property type="match status" value="1"/>
</dbReference>
<keyword evidence="5" id="KW-0597">Phosphoprotein</keyword>
<dbReference type="GO" id="GO:0005524">
    <property type="term" value="F:ATP binding"/>
    <property type="evidence" value="ECO:0007669"/>
    <property type="project" value="UniProtKB-KW"/>
</dbReference>
<dbReference type="AlphaFoldDB" id="A0A921G3P0"/>
<dbReference type="Pfam" id="PF02518">
    <property type="entry name" value="HATPase_c"/>
    <property type="match status" value="1"/>
</dbReference>
<protein>
    <recommendedName>
        <fullName evidence="3">histidine kinase</fullName>
        <ecNumber evidence="3">2.7.13.3</ecNumber>
    </recommendedName>
</protein>
<dbReference type="EMBL" id="DYWT01000318">
    <property type="protein sequence ID" value="HJF34294.1"/>
    <property type="molecule type" value="Genomic_DNA"/>
</dbReference>
<dbReference type="PROSITE" id="PS50109">
    <property type="entry name" value="HIS_KIN"/>
    <property type="match status" value="1"/>
</dbReference>
<keyword evidence="4" id="KW-1003">Cell membrane</keyword>
<dbReference type="CDD" id="cd16922">
    <property type="entry name" value="HATPase_EvgS-ArcB-TorS-like"/>
    <property type="match status" value="1"/>
</dbReference>
<dbReference type="FunFam" id="3.30.565.10:FF:000006">
    <property type="entry name" value="Sensor histidine kinase WalK"/>
    <property type="match status" value="1"/>
</dbReference>
<dbReference type="Gene3D" id="1.10.287.130">
    <property type="match status" value="1"/>
</dbReference>
<keyword evidence="12" id="KW-1133">Transmembrane helix</keyword>
<evidence type="ECO:0000256" key="1">
    <source>
        <dbReference type="ARBA" id="ARBA00000085"/>
    </source>
</evidence>
<evidence type="ECO:0000256" key="9">
    <source>
        <dbReference type="ARBA" id="ARBA00022840"/>
    </source>
</evidence>
<evidence type="ECO:0000313" key="16">
    <source>
        <dbReference type="Proteomes" id="UP000698173"/>
    </source>
</evidence>
<evidence type="ECO:0000256" key="11">
    <source>
        <dbReference type="ARBA" id="ARBA00023136"/>
    </source>
</evidence>
<dbReference type="PANTHER" id="PTHR43711">
    <property type="entry name" value="TWO-COMPONENT HISTIDINE KINASE"/>
    <property type="match status" value="1"/>
</dbReference>
<gene>
    <name evidence="15" type="ORF">K8V56_21225</name>
</gene>
<evidence type="ECO:0000256" key="6">
    <source>
        <dbReference type="ARBA" id="ARBA00022679"/>
    </source>
</evidence>
<dbReference type="InterPro" id="IPR004358">
    <property type="entry name" value="Sig_transdc_His_kin-like_C"/>
</dbReference>
<keyword evidence="8 15" id="KW-0418">Kinase</keyword>
<reference evidence="15" key="2">
    <citation type="submission" date="2021-09" db="EMBL/GenBank/DDBJ databases">
        <authorList>
            <person name="Gilroy R."/>
        </authorList>
    </citation>
    <scope>NUCLEOTIDE SEQUENCE</scope>
    <source>
        <strain evidence="15">CHK171-7178</strain>
    </source>
</reference>
<dbReference type="EC" id="2.7.13.3" evidence="3"/>
<dbReference type="InterPro" id="IPR005467">
    <property type="entry name" value="His_kinase_dom"/>
</dbReference>
<evidence type="ECO:0000256" key="10">
    <source>
        <dbReference type="ARBA" id="ARBA00023012"/>
    </source>
</evidence>
<keyword evidence="9" id="KW-0067">ATP-binding</keyword>
<dbReference type="GO" id="GO:0005886">
    <property type="term" value="C:plasma membrane"/>
    <property type="evidence" value="ECO:0007669"/>
    <property type="project" value="UniProtKB-SubCell"/>
</dbReference>
<evidence type="ECO:0000313" key="15">
    <source>
        <dbReference type="EMBL" id="HJF34294.1"/>
    </source>
</evidence>
<comment type="subcellular location">
    <subcellularLocation>
        <location evidence="2">Cell membrane</location>
        <topology evidence="2">Multi-pass membrane protein</topology>
    </subcellularLocation>
</comment>
<evidence type="ECO:0000259" key="13">
    <source>
        <dbReference type="PROSITE" id="PS50109"/>
    </source>
</evidence>
<keyword evidence="12" id="KW-0812">Transmembrane</keyword>
<name>A0A921G3P0_SPOPS</name>
<dbReference type="PRINTS" id="PR00344">
    <property type="entry name" value="BCTRLSENSOR"/>
</dbReference>
<evidence type="ECO:0000259" key="14">
    <source>
        <dbReference type="PROSITE" id="PS50885"/>
    </source>
</evidence>
<proteinExistence type="predicted"/>
<dbReference type="SUPFAM" id="SSF47384">
    <property type="entry name" value="Homodimeric domain of signal transducing histidine kinase"/>
    <property type="match status" value="1"/>
</dbReference>
<dbReference type="GO" id="GO:0000155">
    <property type="term" value="F:phosphorelay sensor kinase activity"/>
    <property type="evidence" value="ECO:0007669"/>
    <property type="project" value="InterPro"/>
</dbReference>
<evidence type="ECO:0000256" key="4">
    <source>
        <dbReference type="ARBA" id="ARBA00022475"/>
    </source>
</evidence>
<comment type="catalytic activity">
    <reaction evidence="1">
        <text>ATP + protein L-histidine = ADP + protein N-phospho-L-histidine.</text>
        <dbReference type="EC" id="2.7.13.3"/>
    </reaction>
</comment>
<dbReference type="InterPro" id="IPR003661">
    <property type="entry name" value="HisK_dim/P_dom"/>
</dbReference>